<keyword evidence="6" id="KW-1185">Reference proteome</keyword>
<dbReference type="GO" id="GO:0003677">
    <property type="term" value="F:DNA binding"/>
    <property type="evidence" value="ECO:0007669"/>
    <property type="project" value="UniProtKB-KW"/>
</dbReference>
<keyword evidence="2" id="KW-0238">DNA-binding</keyword>
<dbReference type="SUPFAM" id="SSF51905">
    <property type="entry name" value="FAD/NAD(P)-binding domain"/>
    <property type="match status" value="1"/>
</dbReference>
<dbReference type="PANTHER" id="PTHR43537:SF24">
    <property type="entry name" value="GLUCONATE OPERON TRANSCRIPTIONAL REPRESSOR"/>
    <property type="match status" value="1"/>
</dbReference>
<evidence type="ECO:0000256" key="1">
    <source>
        <dbReference type="ARBA" id="ARBA00023015"/>
    </source>
</evidence>
<dbReference type="EMBL" id="QDGZ01000001">
    <property type="protein sequence ID" value="PVG84111.1"/>
    <property type="molecule type" value="Genomic_DNA"/>
</dbReference>
<dbReference type="InterPro" id="IPR011711">
    <property type="entry name" value="GntR_C"/>
</dbReference>
<dbReference type="OrthoDB" id="8663149at2"/>
<proteinExistence type="predicted"/>
<protein>
    <recommendedName>
        <fullName evidence="4">GntR C-terminal domain-containing protein</fullName>
    </recommendedName>
</protein>
<comment type="caution">
    <text evidence="5">The sequence shown here is derived from an EMBL/GenBank/DDBJ whole genome shotgun (WGS) entry which is preliminary data.</text>
</comment>
<dbReference type="Proteomes" id="UP000246018">
    <property type="component" value="Unassembled WGS sequence"/>
</dbReference>
<organism evidence="5 6">
    <name type="scientific">Nocardioides gansuensis</name>
    <dbReference type="NCBI Taxonomy" id="2138300"/>
    <lineage>
        <taxon>Bacteria</taxon>
        <taxon>Bacillati</taxon>
        <taxon>Actinomycetota</taxon>
        <taxon>Actinomycetes</taxon>
        <taxon>Propionibacteriales</taxon>
        <taxon>Nocardioidaceae</taxon>
        <taxon>Nocardioides</taxon>
    </lineage>
</organism>
<evidence type="ECO:0000256" key="3">
    <source>
        <dbReference type="ARBA" id="ARBA00023163"/>
    </source>
</evidence>
<gene>
    <name evidence="5" type="ORF">DDE18_00215</name>
</gene>
<keyword evidence="3" id="KW-0804">Transcription</keyword>
<dbReference type="PANTHER" id="PTHR43537">
    <property type="entry name" value="TRANSCRIPTIONAL REGULATOR, GNTR FAMILY"/>
    <property type="match status" value="1"/>
</dbReference>
<keyword evidence="1" id="KW-0805">Transcription regulation</keyword>
<evidence type="ECO:0000313" key="5">
    <source>
        <dbReference type="EMBL" id="PVG84111.1"/>
    </source>
</evidence>
<dbReference type="RefSeq" id="WP_116570240.1">
    <property type="nucleotide sequence ID" value="NZ_QDGZ01000001.1"/>
</dbReference>
<dbReference type="AlphaFoldDB" id="A0A2T8FEG5"/>
<name>A0A2T8FEG5_9ACTN</name>
<reference evidence="5 6" key="1">
    <citation type="submission" date="2018-04" db="EMBL/GenBank/DDBJ databases">
        <title>Genome of Nocardioides gansuensis WSJ-1.</title>
        <authorList>
            <person name="Wu S."/>
            <person name="Wang G."/>
        </authorList>
    </citation>
    <scope>NUCLEOTIDE SEQUENCE [LARGE SCALE GENOMIC DNA]</scope>
    <source>
        <strain evidence="5 6">WSJ-1</strain>
    </source>
</reference>
<dbReference type="InterPro" id="IPR036188">
    <property type="entry name" value="FAD/NAD-bd_sf"/>
</dbReference>
<evidence type="ECO:0000259" key="4">
    <source>
        <dbReference type="SMART" id="SM00895"/>
    </source>
</evidence>
<dbReference type="Gene3D" id="1.20.120.530">
    <property type="entry name" value="GntR ligand-binding domain-like"/>
    <property type="match status" value="1"/>
</dbReference>
<feature type="domain" description="GntR C-terminal" evidence="4">
    <location>
        <begin position="64"/>
        <end position="186"/>
    </location>
</feature>
<sequence length="187" mass="19641">MKLTPYWLDTSCQGPDRSTTEVGGDVDLPVVGAGLTGLSAALPLASKPQRGVLVPVLTDQDVADGYLARGALESAAIRAIIARGLMETAYEALDKYVTQMETAAAAGDWAAVGTFDIEFHTALVAATGSPRLQRMFTTVVSPEMRVCLGMVSAGRTREDVVAGHRKIAHAVRQGDADQALSSAAREL</sequence>
<evidence type="ECO:0000256" key="2">
    <source>
        <dbReference type="ARBA" id="ARBA00023125"/>
    </source>
</evidence>
<dbReference type="SUPFAM" id="SSF48008">
    <property type="entry name" value="GntR ligand-binding domain-like"/>
    <property type="match status" value="1"/>
</dbReference>
<dbReference type="Pfam" id="PF07729">
    <property type="entry name" value="FCD"/>
    <property type="match status" value="1"/>
</dbReference>
<evidence type="ECO:0000313" key="6">
    <source>
        <dbReference type="Proteomes" id="UP000246018"/>
    </source>
</evidence>
<dbReference type="SMART" id="SM00895">
    <property type="entry name" value="FCD"/>
    <property type="match status" value="1"/>
</dbReference>
<accession>A0A2T8FEG5</accession>
<dbReference type="InterPro" id="IPR008920">
    <property type="entry name" value="TF_FadR/GntR_C"/>
</dbReference>